<reference evidence="1 2" key="1">
    <citation type="journal article" date="2016" name="Nat. Commun.">
        <title>Thousands of microbial genomes shed light on interconnected biogeochemical processes in an aquifer system.</title>
        <authorList>
            <person name="Anantharaman K."/>
            <person name="Brown C.T."/>
            <person name="Hug L.A."/>
            <person name="Sharon I."/>
            <person name="Castelle C.J."/>
            <person name="Probst A.J."/>
            <person name="Thomas B.C."/>
            <person name="Singh A."/>
            <person name="Wilkins M.J."/>
            <person name="Karaoz U."/>
            <person name="Brodie E.L."/>
            <person name="Williams K.H."/>
            <person name="Hubbard S.S."/>
            <person name="Banfield J.F."/>
        </authorList>
    </citation>
    <scope>NUCLEOTIDE SEQUENCE [LARGE SCALE GENOMIC DNA]</scope>
</reference>
<evidence type="ECO:0008006" key="3">
    <source>
        <dbReference type="Google" id="ProtNLM"/>
    </source>
</evidence>
<proteinExistence type="predicted"/>
<dbReference type="STRING" id="1802471.A2115_01370"/>
<dbReference type="SUPFAM" id="SSF48295">
    <property type="entry name" value="TrpR-like"/>
    <property type="match status" value="1"/>
</dbReference>
<dbReference type="Pfam" id="PF01371">
    <property type="entry name" value="Trp_repressor"/>
    <property type="match status" value="1"/>
</dbReference>
<dbReference type="AlphaFoldDB" id="A0A1F7WM08"/>
<dbReference type="InterPro" id="IPR038116">
    <property type="entry name" value="TrpR-like_sf"/>
</dbReference>
<dbReference type="InterPro" id="IPR013368">
    <property type="entry name" value="YecD_YerC"/>
</dbReference>
<gene>
    <name evidence="1" type="ORF">A2115_01370</name>
</gene>
<evidence type="ECO:0000313" key="1">
    <source>
        <dbReference type="EMBL" id="OGM03148.1"/>
    </source>
</evidence>
<evidence type="ECO:0000313" key="2">
    <source>
        <dbReference type="Proteomes" id="UP000176198"/>
    </source>
</evidence>
<dbReference type="GO" id="GO:0003700">
    <property type="term" value="F:DNA-binding transcription factor activity"/>
    <property type="evidence" value="ECO:0007669"/>
    <property type="project" value="InterPro"/>
</dbReference>
<dbReference type="PANTHER" id="PTHR40080">
    <property type="entry name" value="LMO1763 PROTEIN"/>
    <property type="match status" value="1"/>
</dbReference>
<dbReference type="EMBL" id="MGFJ01000005">
    <property type="protein sequence ID" value="OGM03148.1"/>
    <property type="molecule type" value="Genomic_DNA"/>
</dbReference>
<accession>A0A1F7WM08</accession>
<organism evidence="1 2">
    <name type="scientific">Candidatus Woesebacteria bacterium GWA1_41_8</name>
    <dbReference type="NCBI Taxonomy" id="1802471"/>
    <lineage>
        <taxon>Bacteria</taxon>
        <taxon>Candidatus Woeseibacteriota</taxon>
    </lineage>
</organism>
<comment type="caution">
    <text evidence="1">The sequence shown here is derived from an EMBL/GenBank/DDBJ whole genome shotgun (WGS) entry which is preliminary data.</text>
</comment>
<dbReference type="Gene3D" id="1.10.1270.10">
    <property type="entry name" value="TrpR-like"/>
    <property type="match status" value="1"/>
</dbReference>
<name>A0A1F7WM08_9BACT</name>
<protein>
    <recommendedName>
        <fullName evidence="3">TrpR like protein, YerC/YecD</fullName>
    </recommendedName>
</protein>
<dbReference type="PANTHER" id="PTHR40080:SF1">
    <property type="entry name" value="TRPR-LIKE PROTEIN YERC_YECD"/>
    <property type="match status" value="1"/>
</dbReference>
<dbReference type="GO" id="GO:0043565">
    <property type="term" value="F:sequence-specific DNA binding"/>
    <property type="evidence" value="ECO:0007669"/>
    <property type="project" value="InterPro"/>
</dbReference>
<dbReference type="InterPro" id="IPR010921">
    <property type="entry name" value="Trp_repressor/repl_initiator"/>
</dbReference>
<dbReference type="Proteomes" id="UP000176198">
    <property type="component" value="Unassembled WGS sequence"/>
</dbReference>
<sequence>MRTSTQKLNPSFKSQLIKTFAQTLLDLEKPQEAEVFLKDFFNDAELETFAKRLAVAYWLKKGRSYENIKRNIKISSATVSTIQNLMEKPGFKLAIKKMEAEEWANVWSQRIRKFVRK</sequence>
<dbReference type="InterPro" id="IPR000831">
    <property type="entry name" value="Trp_repress"/>
</dbReference>